<reference evidence="7 8" key="1">
    <citation type="submission" date="2020-08" db="EMBL/GenBank/DDBJ databases">
        <title>Genomic Encyclopedia of Type Strains, Phase IV (KMG-IV): sequencing the most valuable type-strain genomes for metagenomic binning, comparative biology and taxonomic classification.</title>
        <authorList>
            <person name="Goeker M."/>
        </authorList>
    </citation>
    <scope>NUCLEOTIDE SEQUENCE [LARGE SCALE GENOMIC DNA]</scope>
    <source>
        <strain evidence="7 8">DSM 26736</strain>
    </source>
</reference>
<dbReference type="EC" id="3.2.1.23" evidence="2"/>
<sequence>MILLPATPAAAPAKVAGAVDLRQSRAEWRITGPGDVARFDSAKGALVSLRGRGGELVDAAPTPIFWRPVTDNDIGSDVPGKLAVWKEASLNRALTGFSAKPQGDSAEVQVLQTVGDNVAWVRTRYRFEPTGDIIVTEAIENGREDLPVLPRVGWTMRMPEAFDQLAWYGRGKWESYADRKRCAMLGRYKGAVRDQYHPYSLPQDTGNKTDLRWMAVTDNGGNGLLTSGAEPFSGAALALHPMQLDYDRLLPNRHGLYLKPEGFTTLTVDHASMGVGGDNSWGAQPIAKYQLPFRHYSFTVRLRPLAARTIRRADRTDGDSAGRQRPTGAVTPDRRPAMVGRQTRHGGICPPCLRTPAAIAG</sequence>
<keyword evidence="4" id="KW-0326">Glycosidase</keyword>
<dbReference type="InterPro" id="IPR014718">
    <property type="entry name" value="GH-type_carb-bd"/>
</dbReference>
<name>A0A840YTH8_9SPHN</name>
<dbReference type="EMBL" id="JACIJF010000036">
    <property type="protein sequence ID" value="MBB5713019.1"/>
    <property type="molecule type" value="Genomic_DNA"/>
</dbReference>
<dbReference type="PANTHER" id="PTHR46323">
    <property type="entry name" value="BETA-GALACTOSIDASE"/>
    <property type="match status" value="1"/>
</dbReference>
<proteinExistence type="predicted"/>
<dbReference type="GO" id="GO:0030246">
    <property type="term" value="F:carbohydrate binding"/>
    <property type="evidence" value="ECO:0007669"/>
    <property type="project" value="InterPro"/>
</dbReference>
<dbReference type="Pfam" id="PF02929">
    <property type="entry name" value="Bgal_small_N"/>
    <property type="match status" value="1"/>
</dbReference>
<dbReference type="InterPro" id="IPR004199">
    <property type="entry name" value="B-gal_small/dom_5"/>
</dbReference>
<dbReference type="SMART" id="SM01038">
    <property type="entry name" value="Bgal_small_N"/>
    <property type="match status" value="1"/>
</dbReference>
<keyword evidence="8" id="KW-1185">Reference proteome</keyword>
<evidence type="ECO:0000256" key="3">
    <source>
        <dbReference type="ARBA" id="ARBA00022801"/>
    </source>
</evidence>
<dbReference type="InterPro" id="IPR050347">
    <property type="entry name" value="Bact_Beta-galactosidase"/>
</dbReference>
<feature type="region of interest" description="Disordered" evidence="5">
    <location>
        <begin position="311"/>
        <end position="344"/>
    </location>
</feature>
<feature type="compositionally biased region" description="Basic and acidic residues" evidence="5">
    <location>
        <begin position="311"/>
        <end position="322"/>
    </location>
</feature>
<dbReference type="GO" id="GO:0004565">
    <property type="term" value="F:beta-galactosidase activity"/>
    <property type="evidence" value="ECO:0007669"/>
    <property type="project" value="UniProtKB-EC"/>
</dbReference>
<protein>
    <recommendedName>
        <fullName evidence="2">beta-galactosidase</fullName>
        <ecNumber evidence="2">3.2.1.23</ecNumber>
    </recommendedName>
</protein>
<dbReference type="GO" id="GO:0005990">
    <property type="term" value="P:lactose catabolic process"/>
    <property type="evidence" value="ECO:0007669"/>
    <property type="project" value="TreeGrafter"/>
</dbReference>
<dbReference type="SUPFAM" id="SSF74650">
    <property type="entry name" value="Galactose mutarotase-like"/>
    <property type="match status" value="1"/>
</dbReference>
<dbReference type="Gene3D" id="2.70.98.10">
    <property type="match status" value="1"/>
</dbReference>
<dbReference type="Proteomes" id="UP000527143">
    <property type="component" value="Unassembled WGS sequence"/>
</dbReference>
<dbReference type="PANTHER" id="PTHR46323:SF2">
    <property type="entry name" value="BETA-GALACTOSIDASE"/>
    <property type="match status" value="1"/>
</dbReference>
<dbReference type="InterPro" id="IPR011013">
    <property type="entry name" value="Gal_mutarotase_sf_dom"/>
</dbReference>
<keyword evidence="3" id="KW-0378">Hydrolase</keyword>
<dbReference type="RefSeq" id="WP_221239621.1">
    <property type="nucleotide sequence ID" value="NZ_JACIJF010000036.1"/>
</dbReference>
<dbReference type="AlphaFoldDB" id="A0A840YTH8"/>
<evidence type="ECO:0000313" key="7">
    <source>
        <dbReference type="EMBL" id="MBB5713019.1"/>
    </source>
</evidence>
<evidence type="ECO:0000256" key="4">
    <source>
        <dbReference type="ARBA" id="ARBA00023295"/>
    </source>
</evidence>
<evidence type="ECO:0000313" key="8">
    <source>
        <dbReference type="Proteomes" id="UP000527143"/>
    </source>
</evidence>
<feature type="domain" description="Beta galactosidase small chain/" evidence="6">
    <location>
        <begin position="29"/>
        <end position="303"/>
    </location>
</feature>
<evidence type="ECO:0000256" key="2">
    <source>
        <dbReference type="ARBA" id="ARBA00012756"/>
    </source>
</evidence>
<dbReference type="GO" id="GO:0009341">
    <property type="term" value="C:beta-galactosidase complex"/>
    <property type="evidence" value="ECO:0007669"/>
    <property type="project" value="InterPro"/>
</dbReference>
<evidence type="ECO:0000256" key="5">
    <source>
        <dbReference type="SAM" id="MobiDB-lite"/>
    </source>
</evidence>
<gene>
    <name evidence="7" type="ORF">FHT02_004281</name>
</gene>
<evidence type="ECO:0000259" key="6">
    <source>
        <dbReference type="SMART" id="SM01038"/>
    </source>
</evidence>
<evidence type="ECO:0000256" key="1">
    <source>
        <dbReference type="ARBA" id="ARBA00001412"/>
    </source>
</evidence>
<accession>A0A840YTH8</accession>
<comment type="caution">
    <text evidence="7">The sequence shown here is derived from an EMBL/GenBank/DDBJ whole genome shotgun (WGS) entry which is preliminary data.</text>
</comment>
<comment type="catalytic activity">
    <reaction evidence="1">
        <text>Hydrolysis of terminal non-reducing beta-D-galactose residues in beta-D-galactosides.</text>
        <dbReference type="EC" id="3.2.1.23"/>
    </reaction>
</comment>
<organism evidence="7 8">
    <name type="scientific">Sphingomonas xinjiangensis</name>
    <dbReference type="NCBI Taxonomy" id="643568"/>
    <lineage>
        <taxon>Bacteria</taxon>
        <taxon>Pseudomonadati</taxon>
        <taxon>Pseudomonadota</taxon>
        <taxon>Alphaproteobacteria</taxon>
        <taxon>Sphingomonadales</taxon>
        <taxon>Sphingomonadaceae</taxon>
        <taxon>Sphingomonas</taxon>
    </lineage>
</organism>